<feature type="domain" description="C2HC/C3H-type" evidence="7">
    <location>
        <begin position="671"/>
        <end position="700"/>
    </location>
</feature>
<evidence type="ECO:0000256" key="5">
    <source>
        <dbReference type="PROSITE-ProRule" id="PRU01371"/>
    </source>
</evidence>
<evidence type="ECO:0000256" key="4">
    <source>
        <dbReference type="ARBA" id="ARBA00022833"/>
    </source>
</evidence>
<name>A0ABQ9EN92_TEGGR</name>
<feature type="domain" description="C2HC/C3H-type" evidence="7">
    <location>
        <begin position="607"/>
        <end position="636"/>
    </location>
</feature>
<feature type="domain" description="C2HC/C3H-type" evidence="7">
    <location>
        <begin position="280"/>
        <end position="309"/>
    </location>
</feature>
<dbReference type="PANTHER" id="PTHR13555:SF68">
    <property type="entry name" value="ZINC FINGER PROTEIN 474"/>
    <property type="match status" value="1"/>
</dbReference>
<keyword evidence="1" id="KW-0479">Metal-binding</keyword>
<feature type="region of interest" description="Disordered" evidence="6">
    <location>
        <begin position="41"/>
        <end position="64"/>
    </location>
</feature>
<keyword evidence="4" id="KW-0862">Zinc</keyword>
<comment type="caution">
    <text evidence="8">The sequence shown here is derived from an EMBL/GenBank/DDBJ whole genome shotgun (WGS) entry which is preliminary data.</text>
</comment>
<evidence type="ECO:0000256" key="3">
    <source>
        <dbReference type="ARBA" id="ARBA00022771"/>
    </source>
</evidence>
<evidence type="ECO:0000256" key="6">
    <source>
        <dbReference type="SAM" id="MobiDB-lite"/>
    </source>
</evidence>
<dbReference type="InterPro" id="IPR049899">
    <property type="entry name" value="Znf_C2HC_C3H"/>
</dbReference>
<keyword evidence="2" id="KW-0677">Repeat</keyword>
<accession>A0ABQ9EN92</accession>
<organism evidence="8 9">
    <name type="scientific">Tegillarca granosa</name>
    <name type="common">Malaysian cockle</name>
    <name type="synonym">Anadara granosa</name>
    <dbReference type="NCBI Taxonomy" id="220873"/>
    <lineage>
        <taxon>Eukaryota</taxon>
        <taxon>Metazoa</taxon>
        <taxon>Spiralia</taxon>
        <taxon>Lophotrochozoa</taxon>
        <taxon>Mollusca</taxon>
        <taxon>Bivalvia</taxon>
        <taxon>Autobranchia</taxon>
        <taxon>Pteriomorphia</taxon>
        <taxon>Arcoida</taxon>
        <taxon>Arcoidea</taxon>
        <taxon>Arcidae</taxon>
        <taxon>Tegillarca</taxon>
    </lineage>
</organism>
<evidence type="ECO:0000313" key="8">
    <source>
        <dbReference type="EMBL" id="KAJ8304860.1"/>
    </source>
</evidence>
<sequence length="703" mass="77384">MPPPQRKTLVCYICGREFGSHSLSIHEPQCLKKWHAENDKLPKEQRRKPPVKPSILPGIGGKGNDQERFNAAAWQSAQSQLIPCDNCGRTFAPDRLPIHQRSCKPGKPMQPSKGKSSSNTGDRPKSSPKVVDINSSVNLQNESTGSKTSQQMSKSQQNGPSLNREGTYDKMSDTSSQQNTPSVQRETTNKTPQPKKNPTKTSSNPPGPKYVLCYICGQKYGSKSIEIHEPNCLKKFKEENARLPKGQRRPIPKKPEVVTGSGSYDYDAMNEAAWKSSQANLIPCPNCGRTFQPDRLQVHQRACKPKGGQTSQPKPGVKAPTAAASSPSKTPGNASPTRKEPAMPQFVLCYICGRKFGSASISIHEPQCLEKWKIENAQLPKEQRRPIPKKPEVMKITAGGKYDVDAMNEAAWQSAQSQLIPCENCGRTFAPDRLPVHQRSCKPKGSAANADTGGAGKGSTMYRSGNPAPDGSTSQTPAPPNSKPKDSSSQKAGPRTLVCYICGREFGTKSLPIHEPKCLEKWKIENDKLPKEQRRPKPQKPDGAVTREQMNEAAWKNAQAQLISCGNCGRTFAPDRLAVHQRACKPKDGSTPQPIGSTKAAVIKKPPSVVCYICGREFGTKSISIHEPQCLEKWRNENNKLEKHQRRPEPRKGSYDIEEFNKAAYESAQAQLIPCDNCGRTFLPDRLSVHQRSCRPKPPPGEA</sequence>
<dbReference type="InterPro" id="IPR026319">
    <property type="entry name" value="ZC2HC1A/B-like"/>
</dbReference>
<dbReference type="Pfam" id="PF13913">
    <property type="entry name" value="zf-C2HC_2"/>
    <property type="match status" value="10"/>
</dbReference>
<dbReference type="PROSITE" id="PS52027">
    <property type="entry name" value="ZF_C2HC_C3H"/>
    <property type="match status" value="10"/>
</dbReference>
<feature type="compositionally biased region" description="Polar residues" evidence="6">
    <location>
        <begin position="133"/>
        <end position="142"/>
    </location>
</feature>
<feature type="region of interest" description="Disordered" evidence="6">
    <location>
        <begin position="299"/>
        <end position="339"/>
    </location>
</feature>
<dbReference type="Gene3D" id="3.30.160.60">
    <property type="entry name" value="Classic Zinc Finger"/>
    <property type="match status" value="9"/>
</dbReference>
<protein>
    <recommendedName>
        <fullName evidence="7">C2HC/C3H-type domain-containing protein</fullName>
    </recommendedName>
</protein>
<evidence type="ECO:0000256" key="1">
    <source>
        <dbReference type="ARBA" id="ARBA00022723"/>
    </source>
</evidence>
<evidence type="ECO:0000256" key="2">
    <source>
        <dbReference type="ARBA" id="ARBA00022737"/>
    </source>
</evidence>
<feature type="compositionally biased region" description="Polar residues" evidence="6">
    <location>
        <begin position="173"/>
        <end position="186"/>
    </location>
</feature>
<feature type="domain" description="C2HC/C3H-type" evidence="7">
    <location>
        <begin position="345"/>
        <end position="374"/>
    </location>
</feature>
<dbReference type="Proteomes" id="UP001217089">
    <property type="component" value="Unassembled WGS sequence"/>
</dbReference>
<feature type="compositionally biased region" description="Low complexity" evidence="6">
    <location>
        <begin position="318"/>
        <end position="331"/>
    </location>
</feature>
<feature type="compositionally biased region" description="Low complexity" evidence="6">
    <location>
        <begin position="143"/>
        <end position="157"/>
    </location>
</feature>
<feature type="region of interest" description="Disordered" evidence="6">
    <location>
        <begin position="436"/>
        <end position="492"/>
    </location>
</feature>
<evidence type="ECO:0000259" key="7">
    <source>
        <dbReference type="PROSITE" id="PS52027"/>
    </source>
</evidence>
<feature type="domain" description="C2HC/C3H-type" evidence="7">
    <location>
        <begin position="209"/>
        <end position="238"/>
    </location>
</feature>
<feature type="domain" description="C2HC/C3H-type" evidence="7">
    <location>
        <begin position="418"/>
        <end position="447"/>
    </location>
</feature>
<feature type="compositionally biased region" description="Low complexity" evidence="6">
    <location>
        <begin position="189"/>
        <end position="201"/>
    </location>
</feature>
<feature type="domain" description="C2HC/C3H-type" evidence="7">
    <location>
        <begin position="80"/>
        <end position="109"/>
    </location>
</feature>
<feature type="domain" description="C2HC/C3H-type" evidence="7">
    <location>
        <begin position="561"/>
        <end position="590"/>
    </location>
</feature>
<reference evidence="8 9" key="1">
    <citation type="submission" date="2022-12" db="EMBL/GenBank/DDBJ databases">
        <title>Chromosome-level genome of Tegillarca granosa.</title>
        <authorList>
            <person name="Kim J."/>
        </authorList>
    </citation>
    <scope>NUCLEOTIDE SEQUENCE [LARGE SCALE GENOMIC DNA]</scope>
    <source>
        <strain evidence="8">Teg-2019</strain>
        <tissue evidence="8">Adductor muscle</tissue>
    </source>
</reference>
<keyword evidence="3 5" id="KW-0863">Zinc-finger</keyword>
<keyword evidence="9" id="KW-1185">Reference proteome</keyword>
<feature type="domain" description="C2HC/C3H-type" evidence="7">
    <location>
        <begin position="495"/>
        <end position="524"/>
    </location>
</feature>
<gene>
    <name evidence="8" type="ORF">KUTeg_018443</name>
</gene>
<evidence type="ECO:0000313" key="9">
    <source>
        <dbReference type="Proteomes" id="UP001217089"/>
    </source>
</evidence>
<feature type="region of interest" description="Disordered" evidence="6">
    <location>
        <begin position="98"/>
        <end position="204"/>
    </location>
</feature>
<dbReference type="EMBL" id="JARBDR010000903">
    <property type="protein sequence ID" value="KAJ8304860.1"/>
    <property type="molecule type" value="Genomic_DNA"/>
</dbReference>
<proteinExistence type="predicted"/>
<feature type="domain" description="C2HC/C3H-type" evidence="7">
    <location>
        <begin position="7"/>
        <end position="36"/>
    </location>
</feature>
<dbReference type="PANTHER" id="PTHR13555">
    <property type="entry name" value="C2H2 ZINC FINGER CGI-62-RELATED"/>
    <property type="match status" value="1"/>
</dbReference>